<dbReference type="InterPro" id="IPR011764">
    <property type="entry name" value="Biotin_carboxylation_dom"/>
</dbReference>
<dbReference type="FunFam" id="2.40.50.100:FF:000003">
    <property type="entry name" value="Acetyl-CoA carboxylase biotin carboxyl carrier protein"/>
    <property type="match status" value="1"/>
</dbReference>
<dbReference type="PROSITE" id="PS00867">
    <property type="entry name" value="CPSASE_2"/>
    <property type="match status" value="1"/>
</dbReference>
<proteinExistence type="predicted"/>
<dbReference type="PROSITE" id="PS50991">
    <property type="entry name" value="PYR_CT"/>
    <property type="match status" value="1"/>
</dbReference>
<dbReference type="KEGG" id="ccos:Pan44_37800"/>
<evidence type="ECO:0000256" key="9">
    <source>
        <dbReference type="ARBA" id="ARBA00023267"/>
    </source>
</evidence>
<dbReference type="GO" id="GO:0005524">
    <property type="term" value="F:ATP binding"/>
    <property type="evidence" value="ECO:0007669"/>
    <property type="project" value="UniProtKB-UniRule"/>
</dbReference>
<evidence type="ECO:0000256" key="2">
    <source>
        <dbReference type="ARBA" id="ARBA00004742"/>
    </source>
</evidence>
<keyword evidence="10" id="KW-0511">Multifunctional enzyme</keyword>
<evidence type="ECO:0000256" key="12">
    <source>
        <dbReference type="PIRSR" id="PIRSR001594-1"/>
    </source>
</evidence>
<dbReference type="Gene3D" id="2.40.50.100">
    <property type="match status" value="1"/>
</dbReference>
<dbReference type="InterPro" id="IPR005479">
    <property type="entry name" value="CPAse_ATP-bd"/>
</dbReference>
<dbReference type="Gene3D" id="3.10.600.10">
    <property type="entry name" value="pyruvate carboxylase f1077a mutant domain"/>
    <property type="match status" value="1"/>
</dbReference>
<keyword evidence="22" id="KW-1185">Reference proteome</keyword>
<dbReference type="Pfam" id="PF02785">
    <property type="entry name" value="Biotin_carb_C"/>
    <property type="match status" value="1"/>
</dbReference>
<feature type="modified residue" description="N6-carboxylysine" evidence="15">
    <location>
        <position position="715"/>
    </location>
</feature>
<dbReference type="FunFam" id="3.30.470.20:FF:000012">
    <property type="entry name" value="Pyruvate carboxylase"/>
    <property type="match status" value="1"/>
</dbReference>
<evidence type="ECO:0000256" key="7">
    <source>
        <dbReference type="ARBA" id="ARBA00022741"/>
    </source>
</evidence>
<dbReference type="InterPro" id="IPR011054">
    <property type="entry name" value="Rudment_hybrid_motif"/>
</dbReference>
<dbReference type="NCBIfam" id="NF009554">
    <property type="entry name" value="PRK12999.1"/>
    <property type="match status" value="1"/>
</dbReference>
<feature type="modified residue" description="N6-biotinyllysine" evidence="15">
    <location>
        <position position="1115"/>
    </location>
</feature>
<keyword evidence="6 14" id="KW-0479">Metal-binding</keyword>
<dbReference type="Pfam" id="PF00682">
    <property type="entry name" value="HMGL-like"/>
    <property type="match status" value="1"/>
</dbReference>
<feature type="binding site" description="via carbamate group" evidence="14">
    <location>
        <position position="715"/>
    </location>
    <ligand>
        <name>Mn(2+)</name>
        <dbReference type="ChEBI" id="CHEBI:29035"/>
    </ligand>
</feature>
<comment type="pathway">
    <text evidence="2">Carbohydrate biosynthesis; gluconeogenesis.</text>
</comment>
<dbReference type="Gene3D" id="3.20.20.70">
    <property type="entry name" value="Aldolase class I"/>
    <property type="match status" value="1"/>
</dbReference>
<comment type="cofactor">
    <cofactor evidence="1 11">
        <name>biotin</name>
        <dbReference type="ChEBI" id="CHEBI:57586"/>
    </cofactor>
</comment>
<dbReference type="InterPro" id="IPR016185">
    <property type="entry name" value="PreATP-grasp_dom_sf"/>
</dbReference>
<evidence type="ECO:0000259" key="18">
    <source>
        <dbReference type="PROSITE" id="PS50975"/>
    </source>
</evidence>
<dbReference type="Gene3D" id="3.30.470.20">
    <property type="entry name" value="ATP-grasp fold, B domain"/>
    <property type="match status" value="1"/>
</dbReference>
<dbReference type="PANTHER" id="PTHR43778">
    <property type="entry name" value="PYRUVATE CARBOXYLASE"/>
    <property type="match status" value="1"/>
</dbReference>
<dbReference type="SUPFAM" id="SSF51230">
    <property type="entry name" value="Single hybrid motif"/>
    <property type="match status" value="1"/>
</dbReference>
<dbReference type="GO" id="GO:0004736">
    <property type="term" value="F:pyruvate carboxylase activity"/>
    <property type="evidence" value="ECO:0007669"/>
    <property type="project" value="UniProtKB-EC"/>
</dbReference>
<reference evidence="21 22" key="1">
    <citation type="submission" date="2019-02" db="EMBL/GenBank/DDBJ databases">
        <title>Deep-cultivation of Planctomycetes and their phenomic and genomic characterization uncovers novel biology.</title>
        <authorList>
            <person name="Wiegand S."/>
            <person name="Jogler M."/>
            <person name="Boedeker C."/>
            <person name="Pinto D."/>
            <person name="Vollmers J."/>
            <person name="Rivas-Marin E."/>
            <person name="Kohn T."/>
            <person name="Peeters S.H."/>
            <person name="Heuer A."/>
            <person name="Rast P."/>
            <person name="Oberbeckmann S."/>
            <person name="Bunk B."/>
            <person name="Jeske O."/>
            <person name="Meyerdierks A."/>
            <person name="Storesund J.E."/>
            <person name="Kallscheuer N."/>
            <person name="Luecker S."/>
            <person name="Lage O.M."/>
            <person name="Pohl T."/>
            <person name="Merkel B.J."/>
            <person name="Hornburger P."/>
            <person name="Mueller R.-W."/>
            <person name="Bruemmer F."/>
            <person name="Labrenz M."/>
            <person name="Spormann A.M."/>
            <person name="Op den Camp H."/>
            <person name="Overmann J."/>
            <person name="Amann R."/>
            <person name="Jetten M.S.M."/>
            <person name="Mascher T."/>
            <person name="Medema M.H."/>
            <person name="Devos D.P."/>
            <person name="Kaster A.-K."/>
            <person name="Ovreas L."/>
            <person name="Rohde M."/>
            <person name="Galperin M.Y."/>
            <person name="Jogler C."/>
        </authorList>
    </citation>
    <scope>NUCLEOTIDE SEQUENCE [LARGE SCALE GENOMIC DNA]</scope>
    <source>
        <strain evidence="21 22">Pan44</strain>
    </source>
</reference>
<dbReference type="GO" id="GO:0006094">
    <property type="term" value="P:gluconeogenesis"/>
    <property type="evidence" value="ECO:0007669"/>
    <property type="project" value="UniProtKB-UniPathway"/>
</dbReference>
<evidence type="ECO:0000256" key="13">
    <source>
        <dbReference type="PIRSR" id="PIRSR001594-2"/>
    </source>
</evidence>
<dbReference type="EC" id="6.4.1.1" evidence="3 11"/>
<feature type="region of interest" description="Disordered" evidence="16">
    <location>
        <begin position="488"/>
        <end position="512"/>
    </location>
</feature>
<feature type="active site" evidence="12">
    <location>
        <position position="296"/>
    </location>
</feature>
<dbReference type="GO" id="GO:0005737">
    <property type="term" value="C:cytoplasm"/>
    <property type="evidence" value="ECO:0007669"/>
    <property type="project" value="TreeGrafter"/>
</dbReference>
<dbReference type="InterPro" id="IPR003379">
    <property type="entry name" value="Carboxylase_cons_dom"/>
</dbReference>
<dbReference type="CDD" id="cd06850">
    <property type="entry name" value="biotinyl_domain"/>
    <property type="match status" value="1"/>
</dbReference>
<evidence type="ECO:0000256" key="3">
    <source>
        <dbReference type="ARBA" id="ARBA00013057"/>
    </source>
</evidence>
<feature type="domain" description="Biotin carboxylation" evidence="19">
    <location>
        <begin position="3"/>
        <end position="457"/>
    </location>
</feature>
<dbReference type="Pfam" id="PF02786">
    <property type="entry name" value="CPSase_L_D2"/>
    <property type="match status" value="1"/>
</dbReference>
<dbReference type="NCBIfam" id="TIGR01235">
    <property type="entry name" value="pyruv_carbox"/>
    <property type="match status" value="1"/>
</dbReference>
<keyword evidence="8 11" id="KW-0067">ATP-binding</keyword>
<dbReference type="InterPro" id="IPR000089">
    <property type="entry name" value="Biotin_lipoyl"/>
</dbReference>
<feature type="domain" description="ATP-grasp" evidence="18">
    <location>
        <begin position="123"/>
        <end position="321"/>
    </location>
</feature>
<evidence type="ECO:0000256" key="6">
    <source>
        <dbReference type="ARBA" id="ARBA00022723"/>
    </source>
</evidence>
<dbReference type="SUPFAM" id="SSF56059">
    <property type="entry name" value="Glutathione synthetase ATP-binding domain-like"/>
    <property type="match status" value="1"/>
</dbReference>
<dbReference type="PROSITE" id="PS50975">
    <property type="entry name" value="ATP_GRASP"/>
    <property type="match status" value="1"/>
</dbReference>
<dbReference type="GO" id="GO:0046872">
    <property type="term" value="F:metal ion binding"/>
    <property type="evidence" value="ECO:0007669"/>
    <property type="project" value="UniProtKB-KW"/>
</dbReference>
<sequence>MPAIKKLLVCNRSEIAIRVFRSATELGIRTVAIFAHEDRFALHRFKADEAYQVGQPGEPIKSYMDIDGIIAVAKENGVDGIHPGYGFLSEKPELAKACEDNGITFVGPKVEHLIKLGDKTAARTIAMQAGVPVLGGSTKALKDAKEGLAEAKKQGYPIILKAAHGGGGRGMRVVHNEADFVDNYEAARRESLVAFNSPDIFIEKFISRARHIEVQLLGDQHGSLVHLYERDCSVQRRHQKVIEIAPAPNLDPAVRDALCEAAVKIGNQVGYVAAGTVEFLVDADTNKFYFIEVNPRIQVEHTVTEEVTGFDIVRAQLLVAQGYKLGDPEIGIDSQSNIRTNGFAVQCRVTTEDPANNFVPDYGRISHYRSAGGMGVRLDAGSAFSGAWVHPYYDSLLVKVTTRGRRFQDAIRRTHRCLQEFRIRGVKTNIPFLINVLQHSTFVTGECTTRFIDENPSLFEFPKRKDRATKLLSYVGGVIVNGNPMVKGRPVATRRTPAPIPPYDPRATRPEGTKDRFRKLGAQGFARWVKEQKPLLITDTTFRDAHQSLHATRFRTYDLVQIAEAYSFLLPQLFSLEMWGGATFDTTMRFLQECPWERLDQMREKCPNILFQMLLRASNAVGYTNYPDNVVREFVKEAYADGNGVDVFRVFDCLNWVPNMRVAMEAVNEAGGICEAAICYSGDITNPNRTKYSLKYYVDLAKDLEKMGAHILAIKDMAGLCKPEAAATLVKALRQEIGVPIHFHTHDTAGIQAASILRAADAGLDIADAAMAPMSGGTSQVNLNTLCESLRFQPRETGLDSRRLDEIAEYWRCVRQFYLPFESETLPGTADLYNHEMPGGQYTNLYEQARALGLADRWQEVCRVYAEVNQLFGDIVKVTPTSKSVGDMALFMVANELTSDDVLNGKKDIAYPESVIDLISGAMGQPPGGFPEQVKQRILGSRPAFERRPGESLPPADLDAAGKSLEPLLERPATKRDELSAILYPKVFEQFAAHRQEFSDTSGLPTPVYFYGMQPGEEFAVDIEPGKTLFLKFTTTGSAHPDGTRSVFFELNGQPRDVNVPDATLESTVVKNLKADAADPTHIASSMPGMVVSVVVEPDEAVKKGQKLLTIEAMKMQTTVNASRDGKVGKLLVKAGSRVDAGDLLLTIE</sequence>
<dbReference type="PROSITE" id="PS00866">
    <property type="entry name" value="CPSASE_1"/>
    <property type="match status" value="1"/>
</dbReference>
<dbReference type="SUPFAM" id="SSF51569">
    <property type="entry name" value="Aldolase"/>
    <property type="match status" value="1"/>
</dbReference>
<dbReference type="Pfam" id="PF00289">
    <property type="entry name" value="Biotin_carb_N"/>
    <property type="match status" value="1"/>
</dbReference>
<dbReference type="Pfam" id="PF02436">
    <property type="entry name" value="PYC_OADA"/>
    <property type="match status" value="1"/>
</dbReference>
<feature type="binding site" evidence="13">
    <location>
        <position position="238"/>
    </location>
    <ligand>
        <name>ATP</name>
        <dbReference type="ChEBI" id="CHEBI:30616"/>
    </ligand>
</feature>
<evidence type="ECO:0000256" key="10">
    <source>
        <dbReference type="ARBA" id="ARBA00023268"/>
    </source>
</evidence>
<dbReference type="InParanoid" id="A0A517SHY6"/>
<dbReference type="UniPathway" id="UPA00138"/>
<dbReference type="SMART" id="SM00878">
    <property type="entry name" value="Biotin_carb_C"/>
    <property type="match status" value="1"/>
</dbReference>
<evidence type="ECO:0000313" key="22">
    <source>
        <dbReference type="Proteomes" id="UP000315700"/>
    </source>
</evidence>
<dbReference type="EMBL" id="CP036271">
    <property type="protein sequence ID" value="QDT55734.1"/>
    <property type="molecule type" value="Genomic_DNA"/>
</dbReference>
<feature type="binding site" evidence="14">
    <location>
        <position position="746"/>
    </location>
    <ligand>
        <name>Mn(2+)</name>
        <dbReference type="ChEBI" id="CHEBI:29035"/>
    </ligand>
</feature>
<dbReference type="PROSITE" id="PS50979">
    <property type="entry name" value="BC"/>
    <property type="match status" value="1"/>
</dbReference>
<evidence type="ECO:0000256" key="14">
    <source>
        <dbReference type="PIRSR" id="PIRSR001594-3"/>
    </source>
</evidence>
<feature type="binding site" evidence="13">
    <location>
        <position position="879"/>
    </location>
    <ligand>
        <name>substrate</name>
    </ligand>
</feature>
<dbReference type="Pfam" id="PF00364">
    <property type="entry name" value="Biotin_lipoyl"/>
    <property type="match status" value="1"/>
</dbReference>
<dbReference type="OrthoDB" id="9807469at2"/>
<dbReference type="SUPFAM" id="SSF89000">
    <property type="entry name" value="post-HMGL domain-like"/>
    <property type="match status" value="1"/>
</dbReference>
<protein>
    <recommendedName>
        <fullName evidence="3 11">Pyruvate carboxylase</fullName>
        <ecNumber evidence="3 11">6.4.1.1</ecNumber>
    </recommendedName>
</protein>
<feature type="binding site" evidence="14">
    <location>
        <position position="544"/>
    </location>
    <ligand>
        <name>Mn(2+)</name>
        <dbReference type="ChEBI" id="CHEBI:29035"/>
    </ligand>
</feature>
<dbReference type="AlphaFoldDB" id="A0A517SHY6"/>
<dbReference type="SUPFAM" id="SSF51246">
    <property type="entry name" value="Rudiment single hybrid motif"/>
    <property type="match status" value="1"/>
</dbReference>
<dbReference type="InterPro" id="IPR001882">
    <property type="entry name" value="Biotin_BS"/>
</dbReference>
<comment type="catalytic activity">
    <reaction evidence="11">
        <text>hydrogencarbonate + pyruvate + ATP = oxaloacetate + ADP + phosphate + H(+)</text>
        <dbReference type="Rhea" id="RHEA:20844"/>
        <dbReference type="ChEBI" id="CHEBI:15361"/>
        <dbReference type="ChEBI" id="CHEBI:15378"/>
        <dbReference type="ChEBI" id="CHEBI:16452"/>
        <dbReference type="ChEBI" id="CHEBI:17544"/>
        <dbReference type="ChEBI" id="CHEBI:30616"/>
        <dbReference type="ChEBI" id="CHEBI:43474"/>
        <dbReference type="ChEBI" id="CHEBI:456216"/>
        <dbReference type="EC" id="6.4.1.1"/>
    </reaction>
</comment>
<evidence type="ECO:0000256" key="11">
    <source>
        <dbReference type="PIRNR" id="PIRNR001594"/>
    </source>
</evidence>
<keyword evidence="7 11" id="KW-0547">Nucleotide-binding</keyword>
<accession>A0A517SHY6</accession>
<evidence type="ECO:0000256" key="4">
    <source>
        <dbReference type="ARBA" id="ARBA00022432"/>
    </source>
</evidence>
<name>A0A517SHY6_9PLAN</name>
<evidence type="ECO:0000256" key="1">
    <source>
        <dbReference type="ARBA" id="ARBA00001953"/>
    </source>
</evidence>
<dbReference type="Proteomes" id="UP000315700">
    <property type="component" value="Chromosome"/>
</dbReference>
<keyword evidence="5 11" id="KW-0436">Ligase</keyword>
<dbReference type="FunFam" id="3.40.50.20:FF:000010">
    <property type="entry name" value="Propionyl-CoA carboxylase subunit alpha"/>
    <property type="match status" value="1"/>
</dbReference>
<evidence type="ECO:0000256" key="15">
    <source>
        <dbReference type="PIRSR" id="PIRSR001594-4"/>
    </source>
</evidence>
<evidence type="ECO:0000313" key="21">
    <source>
        <dbReference type="EMBL" id="QDT55734.1"/>
    </source>
</evidence>
<comment type="function">
    <text evidence="11">Catalyzes a 2-step reaction, involving the ATP-dependent carboxylation of the covalently attached biotin in the first step and the transfer of the carboxyl group to pyruvate in the second.</text>
</comment>
<dbReference type="InterPro" id="IPR013785">
    <property type="entry name" value="Aldolase_TIM"/>
</dbReference>
<dbReference type="PANTHER" id="PTHR43778:SF2">
    <property type="entry name" value="PYRUVATE CARBOXYLASE, MITOCHONDRIAL"/>
    <property type="match status" value="1"/>
</dbReference>
<dbReference type="InterPro" id="IPR000891">
    <property type="entry name" value="PYR_CT"/>
</dbReference>
<evidence type="ECO:0000259" key="19">
    <source>
        <dbReference type="PROSITE" id="PS50979"/>
    </source>
</evidence>
<feature type="region of interest" description="Disordered" evidence="16">
    <location>
        <begin position="945"/>
        <end position="965"/>
    </location>
</feature>
<dbReference type="InterPro" id="IPR005930">
    <property type="entry name" value="Pyruv_COase"/>
</dbReference>
<feature type="binding site" evidence="13">
    <location>
        <position position="203"/>
    </location>
    <ligand>
        <name>ATP</name>
        <dbReference type="ChEBI" id="CHEBI:30616"/>
    </ligand>
</feature>
<dbReference type="InterPro" id="IPR011761">
    <property type="entry name" value="ATP-grasp"/>
</dbReference>
<dbReference type="PIRSF" id="PIRSF001594">
    <property type="entry name" value="Pyruv_carbox"/>
    <property type="match status" value="1"/>
</dbReference>
<evidence type="ECO:0000256" key="16">
    <source>
        <dbReference type="SAM" id="MobiDB-lite"/>
    </source>
</evidence>
<dbReference type="InterPro" id="IPR011053">
    <property type="entry name" value="Single_hybrid_motif"/>
</dbReference>
<organism evidence="21 22">
    <name type="scientific">Caulifigura coniformis</name>
    <dbReference type="NCBI Taxonomy" id="2527983"/>
    <lineage>
        <taxon>Bacteria</taxon>
        <taxon>Pseudomonadati</taxon>
        <taxon>Planctomycetota</taxon>
        <taxon>Planctomycetia</taxon>
        <taxon>Planctomycetales</taxon>
        <taxon>Planctomycetaceae</taxon>
        <taxon>Caulifigura</taxon>
    </lineage>
</organism>
<dbReference type="FunFam" id="3.20.20.70:FF:000033">
    <property type="entry name" value="Pyruvate carboxylase"/>
    <property type="match status" value="1"/>
</dbReference>
<feature type="domain" description="Pyruvate carboxyltransferase" evidence="20">
    <location>
        <begin position="535"/>
        <end position="805"/>
    </location>
</feature>
<gene>
    <name evidence="21" type="primary">cfiB</name>
    <name evidence="21" type="ORF">Pan44_37800</name>
</gene>
<dbReference type="InterPro" id="IPR005482">
    <property type="entry name" value="Biotin_COase_C"/>
</dbReference>
<keyword evidence="9 11" id="KW-0092">Biotin</keyword>
<evidence type="ECO:0000256" key="8">
    <source>
        <dbReference type="ARBA" id="ARBA00022840"/>
    </source>
</evidence>
<dbReference type="InterPro" id="IPR055268">
    <property type="entry name" value="PCB-like"/>
</dbReference>
<feature type="binding site" evidence="13">
    <location>
        <position position="616"/>
    </location>
    <ligand>
        <name>substrate</name>
    </ligand>
</feature>
<keyword evidence="4" id="KW-0312">Gluconeogenesis</keyword>
<feature type="binding site" evidence="14">
    <location>
        <position position="744"/>
    </location>
    <ligand>
        <name>Mn(2+)</name>
        <dbReference type="ChEBI" id="CHEBI:29035"/>
    </ligand>
</feature>
<dbReference type="FunFam" id="3.30.1490.20:FF:000003">
    <property type="entry name" value="acetyl-CoA carboxylase isoform X1"/>
    <property type="match status" value="1"/>
</dbReference>
<evidence type="ECO:0000259" key="20">
    <source>
        <dbReference type="PROSITE" id="PS50991"/>
    </source>
</evidence>
<dbReference type="InterPro" id="IPR005481">
    <property type="entry name" value="BC-like_N"/>
</dbReference>
<dbReference type="RefSeq" id="WP_145031918.1">
    <property type="nucleotide sequence ID" value="NZ_CP036271.1"/>
</dbReference>
<dbReference type="SUPFAM" id="SSF52440">
    <property type="entry name" value="PreATP-grasp domain"/>
    <property type="match status" value="1"/>
</dbReference>
<dbReference type="PROSITE" id="PS00188">
    <property type="entry name" value="BIOTIN"/>
    <property type="match status" value="1"/>
</dbReference>
<evidence type="ECO:0000256" key="5">
    <source>
        <dbReference type="ARBA" id="ARBA00022598"/>
    </source>
</evidence>
<dbReference type="PROSITE" id="PS50968">
    <property type="entry name" value="BIOTINYL_LIPOYL"/>
    <property type="match status" value="1"/>
</dbReference>
<dbReference type="CDD" id="cd07937">
    <property type="entry name" value="DRE_TIM_PC_TC_5S"/>
    <property type="match status" value="1"/>
</dbReference>
<feature type="binding site" evidence="13">
    <location>
        <position position="119"/>
    </location>
    <ligand>
        <name>ATP</name>
        <dbReference type="ChEBI" id="CHEBI:30616"/>
    </ligand>
</feature>
<dbReference type="NCBIfam" id="NF006761">
    <property type="entry name" value="PRK09282.1"/>
    <property type="match status" value="1"/>
</dbReference>
<evidence type="ECO:0000259" key="17">
    <source>
        <dbReference type="PROSITE" id="PS50968"/>
    </source>
</evidence>
<feature type="domain" description="Lipoyl-binding" evidence="17">
    <location>
        <begin position="1074"/>
        <end position="1149"/>
    </location>
</feature>